<dbReference type="GO" id="GO:0005634">
    <property type="term" value="C:nucleus"/>
    <property type="evidence" value="ECO:0007669"/>
    <property type="project" value="UniProtKB-SubCell"/>
</dbReference>
<name>A0AAZ3P6H1_ONCTS</name>
<sequence length="210" mass="23806">AAAAVRGEECPPDEQAFLVALYKYMKERRTPIERIPYLGFKQINLWNMFQVAETLGGYELITSRRQWKHVYDELGGNPGSTSAATCTRRHYERLILPYERFTKGEEDKPLPLSKPRKDLTTQQEVPKTKVPTVTQCPKEEQHPQNSQPPRTEQDPCAKDLELSPVSPILSLSPSVSLFLCVPLSPPSQSNSLSFSLSSQSVWWLISVFTK</sequence>
<keyword evidence="5" id="KW-0238">DNA-binding</keyword>
<dbReference type="AlphaFoldDB" id="A0AAZ3P6H1"/>
<dbReference type="InterPro" id="IPR051232">
    <property type="entry name" value="ARID/SWI1_ChromRemod"/>
</dbReference>
<evidence type="ECO:0000313" key="11">
    <source>
        <dbReference type="Ensembl" id="ENSOTSP00005111703.1"/>
    </source>
</evidence>
<evidence type="ECO:0000256" key="9">
    <source>
        <dbReference type="SAM" id="MobiDB-lite"/>
    </source>
</evidence>
<evidence type="ECO:0000259" key="10">
    <source>
        <dbReference type="PROSITE" id="PS51011"/>
    </source>
</evidence>
<dbReference type="Proteomes" id="UP000694402">
    <property type="component" value="Unassembled WGS sequence"/>
</dbReference>
<comment type="subcellular location">
    <subcellularLocation>
        <location evidence="1">Nucleus</location>
    </subcellularLocation>
</comment>
<feature type="compositionally biased region" description="Polar residues" evidence="9">
    <location>
        <begin position="120"/>
        <end position="135"/>
    </location>
</feature>
<evidence type="ECO:0000313" key="12">
    <source>
        <dbReference type="Proteomes" id="UP000694402"/>
    </source>
</evidence>
<proteinExistence type="inferred from homology"/>
<dbReference type="Ensembl" id="ENSOTST00005181856.1">
    <property type="protein sequence ID" value="ENSOTSP00005111703.1"/>
    <property type="gene ID" value="ENSOTSG00005067406.1"/>
</dbReference>
<keyword evidence="12" id="KW-1185">Reference proteome</keyword>
<comment type="similarity">
    <text evidence="2">Belongs to the ARID5B family.</text>
</comment>
<protein>
    <recommendedName>
        <fullName evidence="3">AT-rich interactive domain-containing protein 5B</fullName>
    </recommendedName>
</protein>
<keyword evidence="8" id="KW-0539">Nucleus</keyword>
<dbReference type="InterPro" id="IPR001606">
    <property type="entry name" value="ARID_dom"/>
</dbReference>
<feature type="domain" description="ARID" evidence="10">
    <location>
        <begin position="11"/>
        <end position="103"/>
    </location>
</feature>
<organism evidence="11 12">
    <name type="scientific">Oncorhynchus tshawytscha</name>
    <name type="common">Chinook salmon</name>
    <name type="synonym">Salmo tshawytscha</name>
    <dbReference type="NCBI Taxonomy" id="74940"/>
    <lineage>
        <taxon>Eukaryota</taxon>
        <taxon>Metazoa</taxon>
        <taxon>Chordata</taxon>
        <taxon>Craniata</taxon>
        <taxon>Vertebrata</taxon>
        <taxon>Euteleostomi</taxon>
        <taxon>Actinopterygii</taxon>
        <taxon>Neopterygii</taxon>
        <taxon>Teleostei</taxon>
        <taxon>Protacanthopterygii</taxon>
        <taxon>Salmoniformes</taxon>
        <taxon>Salmonidae</taxon>
        <taxon>Salmoninae</taxon>
        <taxon>Oncorhynchus</taxon>
    </lineage>
</organism>
<dbReference type="GO" id="GO:0000976">
    <property type="term" value="F:transcription cis-regulatory region binding"/>
    <property type="evidence" value="ECO:0007669"/>
    <property type="project" value="TreeGrafter"/>
</dbReference>
<evidence type="ECO:0000256" key="7">
    <source>
        <dbReference type="ARBA" id="ARBA00023163"/>
    </source>
</evidence>
<gene>
    <name evidence="11" type="primary">ARID5B</name>
</gene>
<dbReference type="PANTHER" id="PTHR13964:SF37">
    <property type="entry name" value="AT-RICH INTERACTIVE DOMAIN-CONTAINING PROTEIN 5B"/>
    <property type="match status" value="1"/>
</dbReference>
<dbReference type="SUPFAM" id="SSF46774">
    <property type="entry name" value="ARID-like"/>
    <property type="match status" value="1"/>
</dbReference>
<evidence type="ECO:0000256" key="1">
    <source>
        <dbReference type="ARBA" id="ARBA00004123"/>
    </source>
</evidence>
<feature type="region of interest" description="Disordered" evidence="9">
    <location>
        <begin position="105"/>
        <end position="157"/>
    </location>
</feature>
<evidence type="ECO:0000256" key="2">
    <source>
        <dbReference type="ARBA" id="ARBA00010608"/>
    </source>
</evidence>
<keyword evidence="4" id="KW-0805">Transcription regulation</keyword>
<dbReference type="SMART" id="SM00501">
    <property type="entry name" value="BRIGHT"/>
    <property type="match status" value="1"/>
</dbReference>
<reference evidence="12" key="1">
    <citation type="journal article" date="2018" name="PLoS ONE">
        <title>Chinook salmon (Oncorhynchus tshawytscha) genome and transcriptome.</title>
        <authorList>
            <person name="Christensen K.A."/>
            <person name="Leong J.S."/>
            <person name="Sakhrani D."/>
            <person name="Biagi C.A."/>
            <person name="Minkley D.R."/>
            <person name="Withler R.E."/>
            <person name="Rondeau E.B."/>
            <person name="Koop B.F."/>
            <person name="Devlin R.H."/>
        </authorList>
    </citation>
    <scope>NUCLEOTIDE SEQUENCE [LARGE SCALE GENOMIC DNA]</scope>
</reference>
<dbReference type="Pfam" id="PF01388">
    <property type="entry name" value="ARID"/>
    <property type="match status" value="1"/>
</dbReference>
<dbReference type="CDD" id="cd16885">
    <property type="entry name" value="ARID_ARID5B"/>
    <property type="match status" value="1"/>
</dbReference>
<reference evidence="11" key="3">
    <citation type="submission" date="2025-09" db="UniProtKB">
        <authorList>
            <consortium name="Ensembl"/>
        </authorList>
    </citation>
    <scope>IDENTIFICATION</scope>
</reference>
<evidence type="ECO:0000256" key="6">
    <source>
        <dbReference type="ARBA" id="ARBA00023159"/>
    </source>
</evidence>
<dbReference type="FunFam" id="1.10.150.60:FF:000004">
    <property type="entry name" value="AT-rich interactive domain-containing protein 5B"/>
    <property type="match status" value="1"/>
</dbReference>
<evidence type="ECO:0000256" key="8">
    <source>
        <dbReference type="ARBA" id="ARBA00023242"/>
    </source>
</evidence>
<dbReference type="GeneTree" id="ENSGT00940000163584"/>
<dbReference type="PROSITE" id="PS51011">
    <property type="entry name" value="ARID"/>
    <property type="match status" value="1"/>
</dbReference>
<accession>A0AAZ3P6H1</accession>
<reference evidence="11" key="2">
    <citation type="submission" date="2025-08" db="UniProtKB">
        <authorList>
            <consortium name="Ensembl"/>
        </authorList>
    </citation>
    <scope>IDENTIFICATION</scope>
</reference>
<dbReference type="SMART" id="SM01014">
    <property type="entry name" value="ARID"/>
    <property type="match status" value="1"/>
</dbReference>
<keyword evidence="7" id="KW-0804">Transcription</keyword>
<dbReference type="GO" id="GO:0006357">
    <property type="term" value="P:regulation of transcription by RNA polymerase II"/>
    <property type="evidence" value="ECO:0007669"/>
    <property type="project" value="TreeGrafter"/>
</dbReference>
<evidence type="ECO:0000256" key="4">
    <source>
        <dbReference type="ARBA" id="ARBA00023015"/>
    </source>
</evidence>
<dbReference type="PANTHER" id="PTHR13964">
    <property type="entry name" value="RBP-RELATED"/>
    <property type="match status" value="1"/>
</dbReference>
<feature type="compositionally biased region" description="Basic and acidic residues" evidence="9">
    <location>
        <begin position="105"/>
        <end position="119"/>
    </location>
</feature>
<keyword evidence="6" id="KW-0010">Activator</keyword>
<dbReference type="Gene3D" id="1.10.150.60">
    <property type="entry name" value="ARID DNA-binding domain"/>
    <property type="match status" value="1"/>
</dbReference>
<dbReference type="InterPro" id="IPR036431">
    <property type="entry name" value="ARID_dom_sf"/>
</dbReference>
<evidence type="ECO:0000256" key="5">
    <source>
        <dbReference type="ARBA" id="ARBA00023125"/>
    </source>
</evidence>
<dbReference type="InterPro" id="IPR030408">
    <property type="entry name" value="ARID5B_ARID/BRIGHT_DNA-bd"/>
</dbReference>
<evidence type="ECO:0000256" key="3">
    <source>
        <dbReference type="ARBA" id="ARBA00013841"/>
    </source>
</evidence>